<evidence type="ECO:0000256" key="1">
    <source>
        <dbReference type="SAM" id="MobiDB-lite"/>
    </source>
</evidence>
<sequence length="143" mass="16639">MKIWDDVHHEFRESTRTWVDWVRRGARELGDSGLRQIERRDLQAERRRSEEKLGAIVAERFITDGKKTLRRDAPGLIELLQRIRAIDERLEALEEDQKSVDQGPEASRGSGLPAIEALQEFQRDDSKKEKEFRESDPKGVDAE</sequence>
<feature type="compositionally biased region" description="Basic and acidic residues" evidence="1">
    <location>
        <begin position="121"/>
        <end position="143"/>
    </location>
</feature>
<protein>
    <submittedName>
        <fullName evidence="2">Uncharacterized protein</fullName>
    </submittedName>
</protein>
<dbReference type="Proteomes" id="UP000237350">
    <property type="component" value="Unassembled WGS sequence"/>
</dbReference>
<dbReference type="EMBL" id="LPWH01000005">
    <property type="protein sequence ID" value="POR05164.1"/>
    <property type="molecule type" value="Genomic_DNA"/>
</dbReference>
<dbReference type="RefSeq" id="WP_103679301.1">
    <property type="nucleotide sequence ID" value="NZ_LPWH01000005.1"/>
</dbReference>
<gene>
    <name evidence="2" type="ORF">AU468_02115</name>
</gene>
<keyword evidence="3" id="KW-1185">Reference proteome</keyword>
<comment type="caution">
    <text evidence="2">The sequence shown here is derived from an EMBL/GenBank/DDBJ whole genome shotgun (WGS) entry which is preliminary data.</text>
</comment>
<feature type="region of interest" description="Disordered" evidence="1">
    <location>
        <begin position="94"/>
        <end position="143"/>
    </location>
</feature>
<evidence type="ECO:0000313" key="2">
    <source>
        <dbReference type="EMBL" id="POR05164.1"/>
    </source>
</evidence>
<proteinExistence type="predicted"/>
<dbReference type="AlphaFoldDB" id="A0A2S4K070"/>
<accession>A0A2S4K070</accession>
<organism evidence="2 3">
    <name type="scientific">Alkalispirochaeta sphaeroplastigenens</name>
    <dbReference type="NCBI Taxonomy" id="1187066"/>
    <lineage>
        <taxon>Bacteria</taxon>
        <taxon>Pseudomonadati</taxon>
        <taxon>Spirochaetota</taxon>
        <taxon>Spirochaetia</taxon>
        <taxon>Spirochaetales</taxon>
        <taxon>Spirochaetaceae</taxon>
        <taxon>Alkalispirochaeta</taxon>
    </lineage>
</organism>
<evidence type="ECO:0000313" key="3">
    <source>
        <dbReference type="Proteomes" id="UP000237350"/>
    </source>
</evidence>
<name>A0A2S4K070_9SPIO</name>
<reference evidence="3" key="1">
    <citation type="submission" date="2015-12" db="EMBL/GenBank/DDBJ databases">
        <authorList>
            <person name="Lodha T.D."/>
            <person name="Chintalapati S."/>
            <person name="Chintalapati V.R."/>
            <person name="Sravanthi T."/>
        </authorList>
    </citation>
    <scope>NUCLEOTIDE SEQUENCE [LARGE SCALE GENOMIC DNA]</scope>
    <source>
        <strain evidence="3">JC133</strain>
    </source>
</reference>
<dbReference type="OrthoDB" id="362803at2"/>